<dbReference type="Pfam" id="PF01464">
    <property type="entry name" value="SLT"/>
    <property type="match status" value="1"/>
</dbReference>
<dbReference type="CDD" id="cd16893">
    <property type="entry name" value="LT_MltC_MltE"/>
    <property type="match status" value="1"/>
</dbReference>
<dbReference type="InterPro" id="IPR000189">
    <property type="entry name" value="Transglyc_AS"/>
</dbReference>
<feature type="compositionally biased region" description="Basic and acidic residues" evidence="2">
    <location>
        <begin position="275"/>
        <end position="288"/>
    </location>
</feature>
<feature type="domain" description="Transglycosylase SLT" evidence="4">
    <location>
        <begin position="337"/>
        <end position="458"/>
    </location>
</feature>
<evidence type="ECO:0000313" key="5">
    <source>
        <dbReference type="EMBL" id="PSV48233.1"/>
    </source>
</evidence>
<dbReference type="RefSeq" id="WP_107252845.1">
    <property type="nucleotide sequence ID" value="NZ_PYOC01000002.1"/>
</dbReference>
<dbReference type="PANTHER" id="PTHR37423">
    <property type="entry name" value="SOLUBLE LYTIC MUREIN TRANSGLYCOSYLASE-RELATED"/>
    <property type="match status" value="1"/>
</dbReference>
<evidence type="ECO:0000256" key="1">
    <source>
        <dbReference type="ARBA" id="ARBA00007734"/>
    </source>
</evidence>
<dbReference type="EMBL" id="PYOC01000002">
    <property type="protein sequence ID" value="PSV48233.1"/>
    <property type="molecule type" value="Genomic_DNA"/>
</dbReference>
<dbReference type="PANTHER" id="PTHR37423:SF2">
    <property type="entry name" value="MEMBRANE-BOUND LYTIC MUREIN TRANSGLYCOSYLASE C"/>
    <property type="match status" value="1"/>
</dbReference>
<dbReference type="GO" id="GO:0000270">
    <property type="term" value="P:peptidoglycan metabolic process"/>
    <property type="evidence" value="ECO:0007669"/>
    <property type="project" value="InterPro"/>
</dbReference>
<comment type="similarity">
    <text evidence="1">Belongs to the transglycosylase Slt family.</text>
</comment>
<dbReference type="InterPro" id="IPR023346">
    <property type="entry name" value="Lysozyme-like_dom_sf"/>
</dbReference>
<dbReference type="Gene3D" id="1.10.530.10">
    <property type="match status" value="1"/>
</dbReference>
<gene>
    <name evidence="5" type="ORF">C9J47_06775</name>
</gene>
<dbReference type="PROSITE" id="PS00922">
    <property type="entry name" value="TRANSGLYCOSYLASE"/>
    <property type="match status" value="1"/>
</dbReference>
<reference evidence="5 6" key="1">
    <citation type="submission" date="2018-03" db="EMBL/GenBank/DDBJ databases">
        <title>Whole genome sequencing of Histamine producing bacteria.</title>
        <authorList>
            <person name="Butler K."/>
        </authorList>
    </citation>
    <scope>NUCLEOTIDE SEQUENCE [LARGE SCALE GENOMIC DNA]</scope>
    <source>
        <strain evidence="5 6">ATCC 19614</strain>
    </source>
</reference>
<evidence type="ECO:0000256" key="3">
    <source>
        <dbReference type="SAM" id="SignalP"/>
    </source>
</evidence>
<dbReference type="InterPro" id="IPR008258">
    <property type="entry name" value="Transglycosylase_SLT_dom_1"/>
</dbReference>
<keyword evidence="6" id="KW-1185">Reference proteome</keyword>
<dbReference type="GO" id="GO:0016020">
    <property type="term" value="C:membrane"/>
    <property type="evidence" value="ECO:0007669"/>
    <property type="project" value="InterPro"/>
</dbReference>
<feature type="region of interest" description="Disordered" evidence="2">
    <location>
        <begin position="271"/>
        <end position="291"/>
    </location>
</feature>
<comment type="caution">
    <text evidence="5">The sequence shown here is derived from an EMBL/GenBank/DDBJ whole genome shotgun (WGS) entry which is preliminary data.</text>
</comment>
<dbReference type="GO" id="GO:0008933">
    <property type="term" value="F:peptidoglycan lytic transglycosylase activity"/>
    <property type="evidence" value="ECO:0007669"/>
    <property type="project" value="InterPro"/>
</dbReference>
<evidence type="ECO:0000256" key="2">
    <source>
        <dbReference type="SAM" id="MobiDB-lite"/>
    </source>
</evidence>
<evidence type="ECO:0000259" key="4">
    <source>
        <dbReference type="Pfam" id="PF01464"/>
    </source>
</evidence>
<dbReference type="AlphaFoldDB" id="A0A2T3LA82"/>
<accession>A0A2T3LA82</accession>
<feature type="chain" id="PRO_5015622464" evidence="3">
    <location>
        <begin position="26"/>
        <end position="503"/>
    </location>
</feature>
<evidence type="ECO:0000313" key="6">
    <source>
        <dbReference type="Proteomes" id="UP000241803"/>
    </source>
</evidence>
<proteinExistence type="inferred from homology"/>
<dbReference type="Proteomes" id="UP000241803">
    <property type="component" value="Unassembled WGS sequence"/>
</dbReference>
<keyword evidence="3" id="KW-0732">Signal</keyword>
<feature type="signal peptide" evidence="3">
    <location>
        <begin position="1"/>
        <end position="25"/>
    </location>
</feature>
<sequence>MFNSIVKSTLAVAIASALSFNIAIADDKFAELDQAVTKQKQSHVDKVVEFHSYINAYLDEYESWRDQYTKDLDAQRAKLIASWGEGEVSGKTKTVDYSEDGQVKTVVDYDTNTMSVSLLVDVNYNPRDMKQLAKKVPSSIDGQKFELEKLEFEEELNLYSPEKEKKETQFIITQTQQQMNELDIQAERLIRSDTGVPDSYIYERAYKKNMALIMQSKKRIDVQSKIYKEMRAKYGIPEEVIIAKESSPIESTPVNTVPIKVEKKKTGTLISAPTQKDDPKVQPQKKTETATAPVIAKKAPAVVSTPKVTTPKKVVKYNVKLPANSLKIRATQYQPLAEKESQTWKIDAALVMAIMHSESAFRPDAKSHVPAFGLMQVVPSSAGHDVNKQVRNIDAPMKAADLYKPEINVETGTAYLHILHDRYLKSIKSNESRLYCVIAAYNTGAGNVARAFNTNKSTSVGRAAKVINLMSPDEVYDHLIKNLPYDETKNYLKKVNGRIALYR</sequence>
<name>A0A2T3LA82_9GAMM</name>
<protein>
    <submittedName>
        <fullName evidence="5">Murein transglycosylase</fullName>
    </submittedName>
</protein>
<organism evidence="5 6">
    <name type="scientific">Photobacterium indicum</name>
    <dbReference type="NCBI Taxonomy" id="81447"/>
    <lineage>
        <taxon>Bacteria</taxon>
        <taxon>Pseudomonadati</taxon>
        <taxon>Pseudomonadota</taxon>
        <taxon>Gammaproteobacteria</taxon>
        <taxon>Vibrionales</taxon>
        <taxon>Vibrionaceae</taxon>
        <taxon>Photobacterium</taxon>
    </lineage>
</organism>
<dbReference type="SUPFAM" id="SSF53955">
    <property type="entry name" value="Lysozyme-like"/>
    <property type="match status" value="1"/>
</dbReference>